<organism evidence="3 4">
    <name type="scientific">Geosporobacter subterraneus DSM 17957</name>
    <dbReference type="NCBI Taxonomy" id="1121919"/>
    <lineage>
        <taxon>Bacteria</taxon>
        <taxon>Bacillati</taxon>
        <taxon>Bacillota</taxon>
        <taxon>Clostridia</taxon>
        <taxon>Peptostreptococcales</taxon>
        <taxon>Thermotaleaceae</taxon>
        <taxon>Geosporobacter</taxon>
    </lineage>
</organism>
<reference evidence="4" key="1">
    <citation type="submission" date="2016-11" db="EMBL/GenBank/DDBJ databases">
        <authorList>
            <person name="Varghese N."/>
            <person name="Submissions S."/>
        </authorList>
    </citation>
    <scope>NUCLEOTIDE SEQUENCE [LARGE SCALE GENOMIC DNA]</scope>
    <source>
        <strain evidence="4">DSM 17957</strain>
    </source>
</reference>
<dbReference type="GO" id="GO:0016791">
    <property type="term" value="F:phosphatase activity"/>
    <property type="evidence" value="ECO:0007669"/>
    <property type="project" value="TreeGrafter"/>
</dbReference>
<protein>
    <submittedName>
        <fullName evidence="3">Stage II sporulation protein E (SpoIIE)</fullName>
    </submittedName>
</protein>
<keyword evidence="1" id="KW-0378">Hydrolase</keyword>
<evidence type="ECO:0000259" key="2">
    <source>
        <dbReference type="SMART" id="SM00331"/>
    </source>
</evidence>
<gene>
    <name evidence="3" type="ORF">SAMN02745975_02371</name>
</gene>
<evidence type="ECO:0000313" key="3">
    <source>
        <dbReference type="EMBL" id="SHJ56829.1"/>
    </source>
</evidence>
<dbReference type="Gene3D" id="3.30.450.20">
    <property type="entry name" value="PAS domain"/>
    <property type="match status" value="1"/>
</dbReference>
<dbReference type="Proteomes" id="UP000184536">
    <property type="component" value="Unassembled WGS sequence"/>
</dbReference>
<sequence length="372" mass="43644">MKKKLKLQLEKQRKFYEDILSGMKDWVRVIDKSNKVLFLNEPMKKEVGDTTGQQCFKALNKTEPCENCITNRAIFQGKSIAKEEVVGDRIFSVVSSPIYDEDHNIQYAVEVFRDITEKRAMEQLILEQNTKMKKDLNFAKQLQHKILPENRIYNNTLRIASTYIPCELLGGDVYDVIEINENYIGMYIADVSGHGVTSSMMTMFIRQTLKNVEEKAIDPAVTLRYLYHRYRELNIDDQYYITVFYGVYDKLHKRFSYANAGHNCMPVILRQEWVEEVYMPGFPICTVFDDVQYESQVLTLYPGDRLLFYTDGIVEAFHQDRGFYQNDRVLELCRKYQQEDMEKLIEIIITDVQDFAEGEIKDDIAIMMAEIL</sequence>
<dbReference type="OrthoDB" id="9763484at2"/>
<dbReference type="InterPro" id="IPR052016">
    <property type="entry name" value="Bact_Sigma-Reg"/>
</dbReference>
<dbReference type="Pfam" id="PF07228">
    <property type="entry name" value="SpoIIE"/>
    <property type="match status" value="1"/>
</dbReference>
<dbReference type="RefSeq" id="WP_110941489.1">
    <property type="nucleotide sequence ID" value="NZ_FQZV01000030.1"/>
</dbReference>
<proteinExistence type="predicted"/>
<dbReference type="InterPro" id="IPR035965">
    <property type="entry name" value="PAS-like_dom_sf"/>
</dbReference>
<dbReference type="SMART" id="SM00331">
    <property type="entry name" value="PP2C_SIG"/>
    <property type="match status" value="1"/>
</dbReference>
<dbReference type="PANTHER" id="PTHR43156:SF2">
    <property type="entry name" value="STAGE II SPORULATION PROTEIN E"/>
    <property type="match status" value="1"/>
</dbReference>
<dbReference type="AlphaFoldDB" id="A0A1M6KCZ7"/>
<dbReference type="Gene3D" id="3.60.40.10">
    <property type="entry name" value="PPM-type phosphatase domain"/>
    <property type="match status" value="1"/>
</dbReference>
<dbReference type="STRING" id="1121919.SAMN02745975_02371"/>
<name>A0A1M6KCZ7_9FIRM</name>
<accession>A0A1M6KCZ7</accession>
<dbReference type="InterPro" id="IPR036457">
    <property type="entry name" value="PPM-type-like_dom_sf"/>
</dbReference>
<keyword evidence="4" id="KW-1185">Reference proteome</keyword>
<feature type="domain" description="PPM-type phosphatase" evidence="2">
    <location>
        <begin position="154"/>
        <end position="371"/>
    </location>
</feature>
<dbReference type="EMBL" id="FQZV01000030">
    <property type="protein sequence ID" value="SHJ56829.1"/>
    <property type="molecule type" value="Genomic_DNA"/>
</dbReference>
<dbReference type="SUPFAM" id="SSF55785">
    <property type="entry name" value="PYP-like sensor domain (PAS domain)"/>
    <property type="match status" value="1"/>
</dbReference>
<evidence type="ECO:0000256" key="1">
    <source>
        <dbReference type="ARBA" id="ARBA00022801"/>
    </source>
</evidence>
<dbReference type="SUPFAM" id="SSF81606">
    <property type="entry name" value="PP2C-like"/>
    <property type="match status" value="1"/>
</dbReference>
<dbReference type="PANTHER" id="PTHR43156">
    <property type="entry name" value="STAGE II SPORULATION PROTEIN E-RELATED"/>
    <property type="match status" value="1"/>
</dbReference>
<dbReference type="InterPro" id="IPR001932">
    <property type="entry name" value="PPM-type_phosphatase-like_dom"/>
</dbReference>
<evidence type="ECO:0000313" key="4">
    <source>
        <dbReference type="Proteomes" id="UP000184536"/>
    </source>
</evidence>